<evidence type="ECO:0000313" key="2">
    <source>
        <dbReference type="Proteomes" id="UP000002011"/>
    </source>
</evidence>
<organism evidence="1 2">
    <name type="scientific">Dyadobacter fermentans (strain ATCC 700827 / DSM 18053 / CIP 107007 / KCTC 52180 / NS114)</name>
    <dbReference type="NCBI Taxonomy" id="471854"/>
    <lineage>
        <taxon>Bacteria</taxon>
        <taxon>Pseudomonadati</taxon>
        <taxon>Bacteroidota</taxon>
        <taxon>Cytophagia</taxon>
        <taxon>Cytophagales</taxon>
        <taxon>Spirosomataceae</taxon>
        <taxon>Dyadobacter</taxon>
    </lineage>
</organism>
<gene>
    <name evidence="1" type="ordered locus">Dfer_5546</name>
</gene>
<sequence length="180" mass="20199">MLREPDKIGFLRQVMRTMHSDVTGVYNRLDRCAVIAIKPLTMKTISIAILALLAMAACKKDKTDPIPEVASIVSKWRPVAYIRAENDTVSLAGQDVSPLIFRFDGVMVNEKGYKPCCSPDSYMLNGKRFEVKPQAPVEEDPSCIFVDCVKCEDLKITLLSDDELLIDYCLGTSTKYVREK</sequence>
<accession>C6VVK6</accession>
<name>C6VVK6_DYAFD</name>
<dbReference type="KEGG" id="dfe:Dfer_5546"/>
<evidence type="ECO:0000313" key="1">
    <source>
        <dbReference type="EMBL" id="ACT96736.1"/>
    </source>
</evidence>
<dbReference type="STRING" id="471854.Dfer_5546"/>
<reference evidence="1 2" key="1">
    <citation type="journal article" date="2009" name="Stand. Genomic Sci.">
        <title>Complete genome sequence of Dyadobacter fermentans type strain (NS114).</title>
        <authorList>
            <person name="Lang E."/>
            <person name="Lapidus A."/>
            <person name="Chertkov O."/>
            <person name="Brettin T."/>
            <person name="Detter J.C."/>
            <person name="Han C."/>
            <person name="Copeland A."/>
            <person name="Glavina Del Rio T."/>
            <person name="Nolan M."/>
            <person name="Chen F."/>
            <person name="Lucas S."/>
            <person name="Tice H."/>
            <person name="Cheng J.F."/>
            <person name="Land M."/>
            <person name="Hauser L."/>
            <person name="Chang Y.J."/>
            <person name="Jeffries C.D."/>
            <person name="Kopitz M."/>
            <person name="Bruce D."/>
            <person name="Goodwin L."/>
            <person name="Pitluck S."/>
            <person name="Ovchinnikova G."/>
            <person name="Pati A."/>
            <person name="Ivanova N."/>
            <person name="Mavrommatis K."/>
            <person name="Chen A."/>
            <person name="Palaniappan K."/>
            <person name="Chain P."/>
            <person name="Bristow J."/>
            <person name="Eisen J.A."/>
            <person name="Markowitz V."/>
            <person name="Hugenholtz P."/>
            <person name="Goker M."/>
            <person name="Rohde M."/>
            <person name="Kyrpides N.C."/>
            <person name="Klenk H.P."/>
        </authorList>
    </citation>
    <scope>NUCLEOTIDE SEQUENCE [LARGE SCALE GENOMIC DNA]</scope>
    <source>
        <strain evidence="2">ATCC 700827 / DSM 18053 / CIP 107007 / KCTC 52180 / NS114</strain>
    </source>
</reference>
<proteinExistence type="predicted"/>
<protein>
    <submittedName>
        <fullName evidence="1">Uncharacterized protein</fullName>
    </submittedName>
</protein>
<dbReference type="EMBL" id="CP001619">
    <property type="protein sequence ID" value="ACT96736.1"/>
    <property type="molecule type" value="Genomic_DNA"/>
</dbReference>
<dbReference type="Proteomes" id="UP000002011">
    <property type="component" value="Chromosome"/>
</dbReference>
<keyword evidence="2" id="KW-1185">Reference proteome</keyword>
<dbReference type="HOGENOM" id="CLU_1493967_0_0_10"/>
<dbReference type="AlphaFoldDB" id="C6VVK6"/>